<feature type="transmembrane region" description="Helical" evidence="17">
    <location>
        <begin position="6"/>
        <end position="29"/>
    </location>
</feature>
<reference evidence="18 19" key="1">
    <citation type="submission" date="2020-08" db="EMBL/GenBank/DDBJ databases">
        <title>Sequencing the genomes of 1000 actinobacteria strains.</title>
        <authorList>
            <person name="Klenk H.-P."/>
        </authorList>
    </citation>
    <scope>NUCLEOTIDE SEQUENCE [LARGE SCALE GENOMIC DNA]</scope>
    <source>
        <strain evidence="18 19">DSM 44598</strain>
    </source>
</reference>
<sequence length="295" mass="31776">MTVLESAILGVIQGLFMFIPVSSSSHLALAQHWLIQNGSALPPPESPEMVFFNIVVHVGTVVSILIVYRRALTDLVARSVADLRGLVGAGPRTEGLYLKLMMMGLFAVAVTGVLGLTIRKPLENVFANPALIALMLCVTGALLLWTDLLSPRTKGLRDFTWMMALFIGLAQAMAFAPGLSRSGTTIAIALLLGLRRRWAAEFSFFIAIPTIIAGNVLLPILEPEILSAFDPLPLLTGFVVAAIVGTFSLLLVLKLLYKARLRYFSYYVWALAALILADAYGLVDIGLTGAVMGHP</sequence>
<evidence type="ECO:0000256" key="17">
    <source>
        <dbReference type="HAMAP-Rule" id="MF_01006"/>
    </source>
</evidence>
<evidence type="ECO:0000313" key="18">
    <source>
        <dbReference type="EMBL" id="MBB5492572.1"/>
    </source>
</evidence>
<keyword evidence="10 17" id="KW-1133">Transmembrane helix</keyword>
<keyword evidence="8 17" id="KW-0133">Cell shape</keyword>
<dbReference type="RefSeq" id="WP_184366001.1">
    <property type="nucleotide sequence ID" value="NZ_BAAAKM010000033.1"/>
</dbReference>
<dbReference type="GO" id="GO:0050380">
    <property type="term" value="F:undecaprenyl-diphosphatase activity"/>
    <property type="evidence" value="ECO:0007669"/>
    <property type="project" value="UniProtKB-UniRule"/>
</dbReference>
<evidence type="ECO:0000256" key="16">
    <source>
        <dbReference type="ARBA" id="ARBA00047594"/>
    </source>
</evidence>
<comment type="catalytic activity">
    <reaction evidence="16 17">
        <text>di-trans,octa-cis-undecaprenyl diphosphate + H2O = di-trans,octa-cis-undecaprenyl phosphate + phosphate + H(+)</text>
        <dbReference type="Rhea" id="RHEA:28094"/>
        <dbReference type="ChEBI" id="CHEBI:15377"/>
        <dbReference type="ChEBI" id="CHEBI:15378"/>
        <dbReference type="ChEBI" id="CHEBI:43474"/>
        <dbReference type="ChEBI" id="CHEBI:58405"/>
        <dbReference type="ChEBI" id="CHEBI:60392"/>
        <dbReference type="EC" id="3.6.1.27"/>
    </reaction>
</comment>
<dbReference type="PANTHER" id="PTHR30622:SF2">
    <property type="entry name" value="UNDECAPRENYL-DIPHOSPHATASE"/>
    <property type="match status" value="1"/>
</dbReference>
<comment type="subcellular location">
    <subcellularLocation>
        <location evidence="1 17">Cell membrane</location>
        <topology evidence="1 17">Multi-pass membrane protein</topology>
    </subcellularLocation>
</comment>
<feature type="transmembrane region" description="Helical" evidence="17">
    <location>
        <begin position="165"/>
        <end position="192"/>
    </location>
</feature>
<keyword evidence="5 17" id="KW-1003">Cell membrane</keyword>
<keyword evidence="7 17" id="KW-0378">Hydrolase</keyword>
<dbReference type="PANTHER" id="PTHR30622">
    <property type="entry name" value="UNDECAPRENYL-DIPHOSPHATASE"/>
    <property type="match status" value="1"/>
</dbReference>
<comment type="similarity">
    <text evidence="2 17">Belongs to the UppP family.</text>
</comment>
<evidence type="ECO:0000256" key="3">
    <source>
        <dbReference type="ARBA" id="ARBA00012374"/>
    </source>
</evidence>
<evidence type="ECO:0000256" key="7">
    <source>
        <dbReference type="ARBA" id="ARBA00022801"/>
    </source>
</evidence>
<dbReference type="Pfam" id="PF02673">
    <property type="entry name" value="BacA"/>
    <property type="match status" value="1"/>
</dbReference>
<keyword evidence="9 17" id="KW-0573">Peptidoglycan synthesis</keyword>
<dbReference type="Proteomes" id="UP000579647">
    <property type="component" value="Unassembled WGS sequence"/>
</dbReference>
<comment type="caution">
    <text evidence="18">The sequence shown here is derived from an EMBL/GenBank/DDBJ whole genome shotgun (WGS) entry which is preliminary data.</text>
</comment>
<evidence type="ECO:0000256" key="15">
    <source>
        <dbReference type="ARBA" id="ARBA00032932"/>
    </source>
</evidence>
<dbReference type="HAMAP" id="MF_01006">
    <property type="entry name" value="Undec_diphosphatase"/>
    <property type="match status" value="1"/>
</dbReference>
<comment type="miscellaneous">
    <text evidence="17">Bacitracin is thought to be involved in the inhibition of peptidoglycan synthesis by sequestering undecaprenyl diphosphate, thereby reducing the pool of lipid carrier available.</text>
</comment>
<name>A0A840W913_9ACTN</name>
<dbReference type="AlphaFoldDB" id="A0A840W913"/>
<dbReference type="EMBL" id="JACHDO010000001">
    <property type="protein sequence ID" value="MBB5492572.1"/>
    <property type="molecule type" value="Genomic_DNA"/>
</dbReference>
<feature type="transmembrane region" description="Helical" evidence="17">
    <location>
        <begin position="125"/>
        <end position="145"/>
    </location>
</feature>
<evidence type="ECO:0000256" key="6">
    <source>
        <dbReference type="ARBA" id="ARBA00022692"/>
    </source>
</evidence>
<evidence type="ECO:0000256" key="13">
    <source>
        <dbReference type="ARBA" id="ARBA00023316"/>
    </source>
</evidence>
<evidence type="ECO:0000256" key="1">
    <source>
        <dbReference type="ARBA" id="ARBA00004651"/>
    </source>
</evidence>
<feature type="transmembrane region" description="Helical" evidence="17">
    <location>
        <begin position="50"/>
        <end position="68"/>
    </location>
</feature>
<evidence type="ECO:0000313" key="19">
    <source>
        <dbReference type="Proteomes" id="UP000579647"/>
    </source>
</evidence>
<evidence type="ECO:0000256" key="2">
    <source>
        <dbReference type="ARBA" id="ARBA00010621"/>
    </source>
</evidence>
<keyword evidence="13 17" id="KW-0961">Cell wall biogenesis/degradation</keyword>
<keyword evidence="19" id="KW-1185">Reference proteome</keyword>
<evidence type="ECO:0000256" key="9">
    <source>
        <dbReference type="ARBA" id="ARBA00022984"/>
    </source>
</evidence>
<protein>
    <recommendedName>
        <fullName evidence="4 17">Undecaprenyl-diphosphatase</fullName>
        <ecNumber evidence="3 17">3.6.1.27</ecNumber>
    </recommendedName>
    <alternativeName>
        <fullName evidence="15 17">Bacitracin resistance protein</fullName>
    </alternativeName>
    <alternativeName>
        <fullName evidence="14 17">Undecaprenyl pyrophosphate phosphatase</fullName>
    </alternativeName>
</protein>
<comment type="function">
    <text evidence="17">Catalyzes the dephosphorylation of undecaprenyl diphosphate (UPP). Confers resistance to bacitracin.</text>
</comment>
<dbReference type="GO" id="GO:0005886">
    <property type="term" value="C:plasma membrane"/>
    <property type="evidence" value="ECO:0007669"/>
    <property type="project" value="UniProtKB-SubCell"/>
</dbReference>
<keyword evidence="6 17" id="KW-0812">Transmembrane</keyword>
<accession>A0A840W913</accession>
<feature type="transmembrane region" description="Helical" evidence="17">
    <location>
        <begin position="204"/>
        <end position="221"/>
    </location>
</feature>
<evidence type="ECO:0000256" key="8">
    <source>
        <dbReference type="ARBA" id="ARBA00022960"/>
    </source>
</evidence>
<evidence type="ECO:0000256" key="4">
    <source>
        <dbReference type="ARBA" id="ARBA00021581"/>
    </source>
</evidence>
<evidence type="ECO:0000256" key="11">
    <source>
        <dbReference type="ARBA" id="ARBA00023136"/>
    </source>
</evidence>
<evidence type="ECO:0000256" key="10">
    <source>
        <dbReference type="ARBA" id="ARBA00022989"/>
    </source>
</evidence>
<dbReference type="GO" id="GO:0046677">
    <property type="term" value="P:response to antibiotic"/>
    <property type="evidence" value="ECO:0007669"/>
    <property type="project" value="UniProtKB-UniRule"/>
</dbReference>
<dbReference type="GO" id="GO:0071555">
    <property type="term" value="P:cell wall organization"/>
    <property type="evidence" value="ECO:0007669"/>
    <property type="project" value="UniProtKB-KW"/>
</dbReference>
<dbReference type="GO" id="GO:0008360">
    <property type="term" value="P:regulation of cell shape"/>
    <property type="evidence" value="ECO:0007669"/>
    <property type="project" value="UniProtKB-KW"/>
</dbReference>
<evidence type="ECO:0000256" key="12">
    <source>
        <dbReference type="ARBA" id="ARBA00023251"/>
    </source>
</evidence>
<evidence type="ECO:0000256" key="5">
    <source>
        <dbReference type="ARBA" id="ARBA00022475"/>
    </source>
</evidence>
<dbReference type="EC" id="3.6.1.27" evidence="3 17"/>
<evidence type="ECO:0000256" key="14">
    <source>
        <dbReference type="ARBA" id="ARBA00032707"/>
    </source>
</evidence>
<dbReference type="GO" id="GO:0009252">
    <property type="term" value="P:peptidoglycan biosynthetic process"/>
    <property type="evidence" value="ECO:0007669"/>
    <property type="project" value="UniProtKB-KW"/>
</dbReference>
<organism evidence="18 19">
    <name type="scientific">Nocardiopsis metallicus</name>
    <dbReference type="NCBI Taxonomy" id="179819"/>
    <lineage>
        <taxon>Bacteria</taxon>
        <taxon>Bacillati</taxon>
        <taxon>Actinomycetota</taxon>
        <taxon>Actinomycetes</taxon>
        <taxon>Streptosporangiales</taxon>
        <taxon>Nocardiopsidaceae</taxon>
        <taxon>Nocardiopsis</taxon>
    </lineage>
</organism>
<keyword evidence="12 17" id="KW-0046">Antibiotic resistance</keyword>
<feature type="transmembrane region" description="Helical" evidence="17">
    <location>
        <begin position="233"/>
        <end position="257"/>
    </location>
</feature>
<gene>
    <name evidence="17" type="primary">uppP</name>
    <name evidence="18" type="ORF">HNR07_003709</name>
</gene>
<keyword evidence="11 17" id="KW-0472">Membrane</keyword>
<dbReference type="InterPro" id="IPR003824">
    <property type="entry name" value="UppP"/>
</dbReference>
<proteinExistence type="inferred from homology"/>
<feature type="transmembrane region" description="Helical" evidence="17">
    <location>
        <begin position="264"/>
        <end position="283"/>
    </location>
</feature>